<feature type="signal peptide" evidence="1">
    <location>
        <begin position="1"/>
        <end position="20"/>
    </location>
</feature>
<sequence>MMKKLAVVTAITLGSFSTFAATPVIFHDGVMEDVMRAQEEFKEIEVSKLPEAVTKAVNKDYAGATIDRAYVNENDEYKLVVSHNEAKLTLYADKNGNWIEKE</sequence>
<evidence type="ECO:0000313" key="3">
    <source>
        <dbReference type="Proteomes" id="UP000829476"/>
    </source>
</evidence>
<dbReference type="Proteomes" id="UP000829476">
    <property type="component" value="Chromosome"/>
</dbReference>
<gene>
    <name evidence="2" type="ORF">MQE36_04030</name>
</gene>
<name>A0ABY3YNU1_9FLAO</name>
<evidence type="ECO:0000313" key="2">
    <source>
        <dbReference type="EMBL" id="UNY99517.1"/>
    </source>
</evidence>
<organism evidence="2 3">
    <name type="scientific">Zhouia spongiae</name>
    <dbReference type="NCBI Taxonomy" id="2202721"/>
    <lineage>
        <taxon>Bacteria</taxon>
        <taxon>Pseudomonadati</taxon>
        <taxon>Bacteroidota</taxon>
        <taxon>Flavobacteriia</taxon>
        <taxon>Flavobacteriales</taxon>
        <taxon>Flavobacteriaceae</taxon>
        <taxon>Zhouia</taxon>
    </lineage>
</organism>
<evidence type="ECO:0008006" key="4">
    <source>
        <dbReference type="Google" id="ProtNLM"/>
    </source>
</evidence>
<feature type="chain" id="PRO_5046014353" description="Beta-lactamase-inhibitor-like PepSY-like domain-containing protein" evidence="1">
    <location>
        <begin position="21"/>
        <end position="102"/>
    </location>
</feature>
<keyword evidence="3" id="KW-1185">Reference proteome</keyword>
<protein>
    <recommendedName>
        <fullName evidence="4">Beta-lactamase-inhibitor-like PepSY-like domain-containing protein</fullName>
    </recommendedName>
</protein>
<dbReference type="SUPFAM" id="SSF160574">
    <property type="entry name" value="BT0923-like"/>
    <property type="match status" value="1"/>
</dbReference>
<accession>A0ABY3YNU1</accession>
<proteinExistence type="predicted"/>
<dbReference type="EMBL" id="CP094326">
    <property type="protein sequence ID" value="UNY99517.1"/>
    <property type="molecule type" value="Genomic_DNA"/>
</dbReference>
<dbReference type="RefSeq" id="WP_242937890.1">
    <property type="nucleotide sequence ID" value="NZ_CP094326.1"/>
</dbReference>
<evidence type="ECO:0000256" key="1">
    <source>
        <dbReference type="SAM" id="SignalP"/>
    </source>
</evidence>
<reference evidence="2 3" key="1">
    <citation type="journal article" date="2018" name="Int. J. Syst. Evol. Microbiol.">
        <title>Zhouia spongiae sp. nov., isolated from a marine sponge.</title>
        <authorList>
            <person name="Zhuang L."/>
            <person name="Lin B."/>
            <person name="Qin F."/>
            <person name="Luo L."/>
        </authorList>
    </citation>
    <scope>NUCLEOTIDE SEQUENCE [LARGE SCALE GENOMIC DNA]</scope>
    <source>
        <strain evidence="2 3">HN-Y44</strain>
    </source>
</reference>
<dbReference type="Gene3D" id="3.10.450.360">
    <property type="match status" value="1"/>
</dbReference>
<keyword evidence="1" id="KW-0732">Signal</keyword>